<evidence type="ECO:0000313" key="13">
    <source>
        <dbReference type="EMBL" id="CAF4321732.1"/>
    </source>
</evidence>
<evidence type="ECO:0000313" key="9">
    <source>
        <dbReference type="EMBL" id="CAF1383406.1"/>
    </source>
</evidence>
<dbReference type="GO" id="GO:0006612">
    <property type="term" value="P:protein targeting to membrane"/>
    <property type="evidence" value="ECO:0007669"/>
    <property type="project" value="TreeGrafter"/>
</dbReference>
<keyword evidence="6" id="KW-1133">Transmembrane helix</keyword>
<sequence length="180" mass="21719">MSFQSFKSTFDEILRQNPLPKKNTWKLQQLANMGYRSNQDWFEVLYRTRASYQCNHRHRWESSWSMILFLVRLDAKQGFGRVRMKRFGQRCNLCKDDDEYHLGFWSPDEVWFTVQRLLLHILLRCYEKRPDCDSIMKQYIIPINEVPQGRSDSGPHQRHCCEACANDRCQETFNKLTKKK</sequence>
<accession>A0A815JR81</accession>
<keyword evidence="3" id="KW-0479">Metal-binding</keyword>
<dbReference type="Proteomes" id="UP000681967">
    <property type="component" value="Unassembled WGS sequence"/>
</dbReference>
<keyword evidence="2" id="KW-0812">Transmembrane</keyword>
<protein>
    <recommendedName>
        <fullName evidence="8">3CxxC-type domain-containing protein</fullName>
    </recommendedName>
</protein>
<dbReference type="GO" id="GO:0031849">
    <property type="term" value="F:olfactory receptor binding"/>
    <property type="evidence" value="ECO:0007669"/>
    <property type="project" value="TreeGrafter"/>
</dbReference>
<evidence type="ECO:0000313" key="12">
    <source>
        <dbReference type="EMBL" id="CAF4227291.1"/>
    </source>
</evidence>
<dbReference type="PANTHER" id="PTHR14402">
    <property type="entry name" value="RECEPTOR TRANSPORTING PROTEIN"/>
    <property type="match status" value="1"/>
</dbReference>
<evidence type="ECO:0000313" key="10">
    <source>
        <dbReference type="EMBL" id="CAF1637735.1"/>
    </source>
</evidence>
<dbReference type="GO" id="GO:0051205">
    <property type="term" value="P:protein insertion into membrane"/>
    <property type="evidence" value="ECO:0007669"/>
    <property type="project" value="TreeGrafter"/>
</dbReference>
<evidence type="ECO:0000256" key="3">
    <source>
        <dbReference type="ARBA" id="ARBA00022723"/>
    </source>
</evidence>
<dbReference type="Proteomes" id="UP000681720">
    <property type="component" value="Unassembled WGS sequence"/>
</dbReference>
<evidence type="ECO:0000256" key="6">
    <source>
        <dbReference type="ARBA" id="ARBA00022989"/>
    </source>
</evidence>
<evidence type="ECO:0000256" key="7">
    <source>
        <dbReference type="ARBA" id="ARBA00023136"/>
    </source>
</evidence>
<dbReference type="PANTHER" id="PTHR14402:SF10">
    <property type="entry name" value="3CXXC-TYPE DOMAIN-CONTAINING PROTEIN"/>
    <property type="match status" value="1"/>
</dbReference>
<proteinExistence type="predicted"/>
<dbReference type="GO" id="GO:0008270">
    <property type="term" value="F:zinc ion binding"/>
    <property type="evidence" value="ECO:0007669"/>
    <property type="project" value="UniProtKB-KW"/>
</dbReference>
<dbReference type="SMART" id="SM01328">
    <property type="entry name" value="zf-3CxxC"/>
    <property type="match status" value="1"/>
</dbReference>
<dbReference type="OrthoDB" id="8121437at2759"/>
<dbReference type="GO" id="GO:0016020">
    <property type="term" value="C:membrane"/>
    <property type="evidence" value="ECO:0007669"/>
    <property type="project" value="UniProtKB-SubCell"/>
</dbReference>
<gene>
    <name evidence="13" type="ORF">BYL167_LOCUS28301</name>
    <name evidence="9" type="ORF">CJN711_LOCUS21069</name>
    <name evidence="12" type="ORF">GIL414_LOCUS22675</name>
    <name evidence="10" type="ORF">KQP761_LOCUS27452</name>
    <name evidence="11" type="ORF">MBJ925_LOCUS24870</name>
</gene>
<name>A0A815JR81_9BILA</name>
<dbReference type="Pfam" id="PF13695">
    <property type="entry name" value="Zn_ribbon_3CxxC"/>
    <property type="match status" value="1"/>
</dbReference>
<evidence type="ECO:0000256" key="2">
    <source>
        <dbReference type="ARBA" id="ARBA00022692"/>
    </source>
</evidence>
<dbReference type="EMBL" id="CAJOBJ010023112">
    <property type="protein sequence ID" value="CAF4227291.1"/>
    <property type="molecule type" value="Genomic_DNA"/>
</dbReference>
<evidence type="ECO:0000259" key="8">
    <source>
        <dbReference type="SMART" id="SM01328"/>
    </source>
</evidence>
<dbReference type="EMBL" id="CAJNOV010009948">
    <property type="protein sequence ID" value="CAF1383406.1"/>
    <property type="molecule type" value="Genomic_DNA"/>
</dbReference>
<comment type="caution">
    <text evidence="9">The sequence shown here is derived from an EMBL/GenBank/DDBJ whole genome shotgun (WGS) entry which is preliminary data.</text>
</comment>
<dbReference type="EMBL" id="CAJNOW010014975">
    <property type="protein sequence ID" value="CAF1637735.1"/>
    <property type="molecule type" value="Genomic_DNA"/>
</dbReference>
<dbReference type="Proteomes" id="UP000663834">
    <property type="component" value="Unassembled WGS sequence"/>
</dbReference>
<evidence type="ECO:0000256" key="1">
    <source>
        <dbReference type="ARBA" id="ARBA00004167"/>
    </source>
</evidence>
<dbReference type="Proteomes" id="UP000663855">
    <property type="component" value="Unassembled WGS sequence"/>
</dbReference>
<dbReference type="EMBL" id="CAJNRE010012986">
    <property type="protein sequence ID" value="CAF2115419.1"/>
    <property type="molecule type" value="Genomic_DNA"/>
</dbReference>
<evidence type="ECO:0000256" key="5">
    <source>
        <dbReference type="ARBA" id="ARBA00022833"/>
    </source>
</evidence>
<comment type="subcellular location">
    <subcellularLocation>
        <location evidence="1">Membrane</location>
        <topology evidence="1">Single-pass membrane protein</topology>
    </subcellularLocation>
</comment>
<feature type="domain" description="3CxxC-type" evidence="8">
    <location>
        <begin position="47"/>
        <end position="167"/>
    </location>
</feature>
<keyword evidence="5" id="KW-0862">Zinc</keyword>
<dbReference type="Proteomes" id="UP000663824">
    <property type="component" value="Unassembled WGS sequence"/>
</dbReference>
<dbReference type="InterPro" id="IPR027377">
    <property type="entry name" value="ZAR1/RTP1-5-like_Znf-3CxxC"/>
</dbReference>
<evidence type="ECO:0000256" key="4">
    <source>
        <dbReference type="ARBA" id="ARBA00022771"/>
    </source>
</evidence>
<keyword evidence="7" id="KW-0472">Membrane</keyword>
<organism evidence="9 14">
    <name type="scientific">Rotaria magnacalcarata</name>
    <dbReference type="NCBI Taxonomy" id="392030"/>
    <lineage>
        <taxon>Eukaryota</taxon>
        <taxon>Metazoa</taxon>
        <taxon>Spiralia</taxon>
        <taxon>Gnathifera</taxon>
        <taxon>Rotifera</taxon>
        <taxon>Eurotatoria</taxon>
        <taxon>Bdelloidea</taxon>
        <taxon>Philodinida</taxon>
        <taxon>Philodinidae</taxon>
        <taxon>Rotaria</taxon>
    </lineage>
</organism>
<dbReference type="EMBL" id="CAJOBH010039634">
    <property type="protein sequence ID" value="CAF4321732.1"/>
    <property type="molecule type" value="Genomic_DNA"/>
</dbReference>
<dbReference type="AlphaFoldDB" id="A0A815JR81"/>
<reference evidence="9" key="1">
    <citation type="submission" date="2021-02" db="EMBL/GenBank/DDBJ databases">
        <authorList>
            <person name="Nowell W R."/>
        </authorList>
    </citation>
    <scope>NUCLEOTIDE SEQUENCE</scope>
</reference>
<keyword evidence="4" id="KW-0863">Zinc-finger</keyword>
<evidence type="ECO:0000313" key="14">
    <source>
        <dbReference type="Proteomes" id="UP000663855"/>
    </source>
</evidence>
<dbReference type="InterPro" id="IPR026096">
    <property type="entry name" value="R-trans_p"/>
</dbReference>
<evidence type="ECO:0000313" key="11">
    <source>
        <dbReference type="EMBL" id="CAF2115419.1"/>
    </source>
</evidence>